<dbReference type="InterPro" id="IPR003172">
    <property type="entry name" value="ML_dom"/>
</dbReference>
<evidence type="ECO:0000313" key="10">
    <source>
        <dbReference type="EMBL" id="KAL0961369.1"/>
    </source>
</evidence>
<keyword evidence="6 8" id="KW-0732">Signal</keyword>
<dbReference type="InterPro" id="IPR033917">
    <property type="entry name" value="ML_PG-PI_TP"/>
</dbReference>
<evidence type="ECO:0000256" key="1">
    <source>
        <dbReference type="ARBA" id="ARBA00002053"/>
    </source>
</evidence>
<dbReference type="Proteomes" id="UP001556367">
    <property type="component" value="Unassembled WGS sequence"/>
</dbReference>
<dbReference type="EMBL" id="JASNQZ010000001">
    <property type="protein sequence ID" value="KAL0961369.1"/>
    <property type="molecule type" value="Genomic_DNA"/>
</dbReference>
<reference evidence="11" key="1">
    <citation type="submission" date="2024-06" db="EMBL/GenBank/DDBJ databases">
        <title>Multi-omics analyses provide insights into the biosynthesis of the anticancer antibiotic pleurotin in Hohenbuehelia grisea.</title>
        <authorList>
            <person name="Weaver J.A."/>
            <person name="Alberti F."/>
        </authorList>
    </citation>
    <scope>NUCLEOTIDE SEQUENCE [LARGE SCALE GENOMIC DNA]</scope>
    <source>
        <strain evidence="11">T-177</strain>
    </source>
</reference>
<evidence type="ECO:0000256" key="6">
    <source>
        <dbReference type="ARBA" id="ARBA00022729"/>
    </source>
</evidence>
<dbReference type="Pfam" id="PF02221">
    <property type="entry name" value="E1_DerP2_DerF2"/>
    <property type="match status" value="1"/>
</dbReference>
<evidence type="ECO:0000313" key="11">
    <source>
        <dbReference type="Proteomes" id="UP001556367"/>
    </source>
</evidence>
<name>A0ABR3JZK6_9AGAR</name>
<comment type="caution">
    <text evidence="10">The sequence shown here is derived from an EMBL/GenBank/DDBJ whole genome shotgun (WGS) entry which is preliminary data.</text>
</comment>
<dbReference type="Gene3D" id="2.70.220.10">
    <property type="entry name" value="Ganglioside GM2 activator"/>
    <property type="match status" value="1"/>
</dbReference>
<comment type="function">
    <text evidence="1">Catalyzes the intermembrane transfer of phosphatidylglycerol and phosphatidylinositol.</text>
</comment>
<organism evidence="10 11">
    <name type="scientific">Hohenbuehelia grisea</name>
    <dbReference type="NCBI Taxonomy" id="104357"/>
    <lineage>
        <taxon>Eukaryota</taxon>
        <taxon>Fungi</taxon>
        <taxon>Dikarya</taxon>
        <taxon>Basidiomycota</taxon>
        <taxon>Agaricomycotina</taxon>
        <taxon>Agaricomycetes</taxon>
        <taxon>Agaricomycetidae</taxon>
        <taxon>Agaricales</taxon>
        <taxon>Pleurotineae</taxon>
        <taxon>Pleurotaceae</taxon>
        <taxon>Hohenbuehelia</taxon>
    </lineage>
</organism>
<feature type="signal peptide" evidence="8">
    <location>
        <begin position="1"/>
        <end position="21"/>
    </location>
</feature>
<dbReference type="PANTHER" id="PTHR11306:SF0">
    <property type="entry name" value="PHOSPHATIDYLGLYCEROL_PHOSPHATIDYLINOSITOL TRANSFER PROTEIN"/>
    <property type="match status" value="1"/>
</dbReference>
<keyword evidence="11" id="KW-1185">Reference proteome</keyword>
<keyword evidence="7" id="KW-0445">Lipid transport</keyword>
<evidence type="ECO:0000256" key="3">
    <source>
        <dbReference type="ARBA" id="ARBA00011245"/>
    </source>
</evidence>
<dbReference type="SMART" id="SM00737">
    <property type="entry name" value="ML"/>
    <property type="match status" value="1"/>
</dbReference>
<evidence type="ECO:0000259" key="9">
    <source>
        <dbReference type="SMART" id="SM00737"/>
    </source>
</evidence>
<dbReference type="CDD" id="cd00917">
    <property type="entry name" value="PG-PI_TP"/>
    <property type="match status" value="1"/>
</dbReference>
<comment type="similarity">
    <text evidence="2">Belongs to the NPC2 family.</text>
</comment>
<keyword evidence="5" id="KW-0813">Transport</keyword>
<gene>
    <name evidence="10" type="ORF">HGRIS_006325</name>
</gene>
<evidence type="ECO:0000256" key="2">
    <source>
        <dbReference type="ARBA" id="ARBA00006370"/>
    </source>
</evidence>
<dbReference type="InterPro" id="IPR036846">
    <property type="entry name" value="GM2-AP_sf"/>
</dbReference>
<sequence>MTRLHIIALTLIGTLVYFANAVPNNLVEAFSIRGDTPMVKWSWQSCGSDADSVKTESFDVFPSSSAEAGKDLTIKVQGSVTERVEDGAIVWVEVKVGLIVLLRKTYDLCEIARDANFSLQCPVEEGPYSIEEDVALPNQLPPGKFIVTAKGYDVNDVQLFCIKGEVQVQR</sequence>
<dbReference type="SUPFAM" id="SSF81296">
    <property type="entry name" value="E set domains"/>
    <property type="match status" value="1"/>
</dbReference>
<evidence type="ECO:0000256" key="7">
    <source>
        <dbReference type="ARBA" id="ARBA00023055"/>
    </source>
</evidence>
<dbReference type="PANTHER" id="PTHR11306">
    <property type="entry name" value="NIEMANN PICK TYPE C2 PROTEIN NPC2-RELATED"/>
    <property type="match status" value="1"/>
</dbReference>
<feature type="domain" description="MD-2-related lipid-recognition" evidence="9">
    <location>
        <begin position="43"/>
        <end position="166"/>
    </location>
</feature>
<evidence type="ECO:0000256" key="4">
    <source>
        <dbReference type="ARBA" id="ARBA00016056"/>
    </source>
</evidence>
<feature type="chain" id="PRO_5046539951" description="Phosphatidylglycerol/phosphatidylinositol transfer protein" evidence="8">
    <location>
        <begin position="22"/>
        <end position="170"/>
    </location>
</feature>
<protein>
    <recommendedName>
        <fullName evidence="4">Phosphatidylglycerol/phosphatidylinositol transfer protein</fullName>
    </recommendedName>
</protein>
<dbReference type="InterPro" id="IPR039670">
    <property type="entry name" value="NPC2-like"/>
</dbReference>
<accession>A0ABR3JZK6</accession>
<evidence type="ECO:0000256" key="5">
    <source>
        <dbReference type="ARBA" id="ARBA00022448"/>
    </source>
</evidence>
<proteinExistence type="inferred from homology"/>
<dbReference type="InterPro" id="IPR014756">
    <property type="entry name" value="Ig_E-set"/>
</dbReference>
<evidence type="ECO:0000256" key="8">
    <source>
        <dbReference type="SAM" id="SignalP"/>
    </source>
</evidence>
<comment type="subunit">
    <text evidence="3">Monomer.</text>
</comment>